<gene>
    <name evidence="4" type="ORF">HanXRQr2_Chr16g0732311</name>
</gene>
<comment type="caution">
    <text evidence="4">The sequence shown here is derived from an EMBL/GenBank/DDBJ whole genome shotgun (WGS) entry which is preliminary data.</text>
</comment>
<keyword evidence="1" id="KW-0694">RNA-binding</keyword>
<feature type="domain" description="RRM" evidence="3">
    <location>
        <begin position="12"/>
        <end position="89"/>
    </location>
</feature>
<protein>
    <submittedName>
        <fullName evidence="4">RNA recognition motif domain, nucleotide-binding alpha-beta plait domain superfamily</fullName>
    </submittedName>
</protein>
<dbReference type="CDD" id="cd00590">
    <property type="entry name" value="RRM_SF"/>
    <property type="match status" value="1"/>
</dbReference>
<dbReference type="EMBL" id="MNCJ02000331">
    <property type="protein sequence ID" value="KAF5758701.1"/>
    <property type="molecule type" value="Genomic_DNA"/>
</dbReference>
<accession>A0A9K3DNQ8</accession>
<dbReference type="Gene3D" id="3.30.70.330">
    <property type="match status" value="1"/>
</dbReference>
<dbReference type="GO" id="GO:0003723">
    <property type="term" value="F:RNA binding"/>
    <property type="evidence" value="ECO:0007669"/>
    <property type="project" value="UniProtKB-UniRule"/>
</dbReference>
<dbReference type="AlphaFoldDB" id="A0A9K3DNQ8"/>
<feature type="region of interest" description="Disordered" evidence="2">
    <location>
        <begin position="352"/>
        <end position="389"/>
    </location>
</feature>
<organism evidence="4 5">
    <name type="scientific">Helianthus annuus</name>
    <name type="common">Common sunflower</name>
    <dbReference type="NCBI Taxonomy" id="4232"/>
    <lineage>
        <taxon>Eukaryota</taxon>
        <taxon>Viridiplantae</taxon>
        <taxon>Streptophyta</taxon>
        <taxon>Embryophyta</taxon>
        <taxon>Tracheophyta</taxon>
        <taxon>Spermatophyta</taxon>
        <taxon>Magnoliopsida</taxon>
        <taxon>eudicotyledons</taxon>
        <taxon>Gunneridae</taxon>
        <taxon>Pentapetalae</taxon>
        <taxon>asterids</taxon>
        <taxon>campanulids</taxon>
        <taxon>Asterales</taxon>
        <taxon>Asteraceae</taxon>
        <taxon>Asteroideae</taxon>
        <taxon>Heliantheae alliance</taxon>
        <taxon>Heliantheae</taxon>
        <taxon>Helianthus</taxon>
    </lineage>
</organism>
<evidence type="ECO:0000256" key="2">
    <source>
        <dbReference type="SAM" id="MobiDB-lite"/>
    </source>
</evidence>
<dbReference type="Proteomes" id="UP000215914">
    <property type="component" value="Unassembled WGS sequence"/>
</dbReference>
<dbReference type="InterPro" id="IPR012677">
    <property type="entry name" value="Nucleotide-bd_a/b_plait_sf"/>
</dbReference>
<proteinExistence type="predicted"/>
<evidence type="ECO:0000313" key="5">
    <source>
        <dbReference type="Proteomes" id="UP000215914"/>
    </source>
</evidence>
<keyword evidence="5" id="KW-1185">Reference proteome</keyword>
<dbReference type="PANTHER" id="PTHR34427">
    <property type="entry name" value="DUF4283 DOMAIN PROTEIN"/>
    <property type="match status" value="1"/>
</dbReference>
<feature type="region of interest" description="Disordered" evidence="2">
    <location>
        <begin position="448"/>
        <end position="486"/>
    </location>
</feature>
<dbReference type="PANTHER" id="PTHR34427:SF5">
    <property type="entry name" value="DUF4283 DOMAIN-CONTAINING PROTEIN"/>
    <property type="match status" value="1"/>
</dbReference>
<dbReference type="InterPro" id="IPR000504">
    <property type="entry name" value="RRM_dom"/>
</dbReference>
<dbReference type="Gramene" id="mRNA:HanXRQr2_Chr16g0732311">
    <property type="protein sequence ID" value="mRNA:HanXRQr2_Chr16g0732311"/>
    <property type="gene ID" value="HanXRQr2_Chr16g0732311"/>
</dbReference>
<evidence type="ECO:0000259" key="3">
    <source>
        <dbReference type="PROSITE" id="PS50102"/>
    </source>
</evidence>
<dbReference type="SMART" id="SM00360">
    <property type="entry name" value="RRM"/>
    <property type="match status" value="1"/>
</dbReference>
<dbReference type="SUPFAM" id="SSF54928">
    <property type="entry name" value="RNA-binding domain, RBD"/>
    <property type="match status" value="1"/>
</dbReference>
<dbReference type="PROSITE" id="PS50102">
    <property type="entry name" value="RRM"/>
    <property type="match status" value="1"/>
</dbReference>
<reference evidence="4" key="1">
    <citation type="journal article" date="2017" name="Nature">
        <title>The sunflower genome provides insights into oil metabolism, flowering and Asterid evolution.</title>
        <authorList>
            <person name="Badouin H."/>
            <person name="Gouzy J."/>
            <person name="Grassa C.J."/>
            <person name="Murat F."/>
            <person name="Staton S.E."/>
            <person name="Cottret L."/>
            <person name="Lelandais-Briere C."/>
            <person name="Owens G.L."/>
            <person name="Carrere S."/>
            <person name="Mayjonade B."/>
            <person name="Legrand L."/>
            <person name="Gill N."/>
            <person name="Kane N.C."/>
            <person name="Bowers J.E."/>
            <person name="Hubner S."/>
            <person name="Bellec A."/>
            <person name="Berard A."/>
            <person name="Berges H."/>
            <person name="Blanchet N."/>
            <person name="Boniface M.C."/>
            <person name="Brunel D."/>
            <person name="Catrice O."/>
            <person name="Chaidir N."/>
            <person name="Claudel C."/>
            <person name="Donnadieu C."/>
            <person name="Faraut T."/>
            <person name="Fievet G."/>
            <person name="Helmstetter N."/>
            <person name="King M."/>
            <person name="Knapp S.J."/>
            <person name="Lai Z."/>
            <person name="Le Paslier M.C."/>
            <person name="Lippi Y."/>
            <person name="Lorenzon L."/>
            <person name="Mandel J.R."/>
            <person name="Marage G."/>
            <person name="Marchand G."/>
            <person name="Marquand E."/>
            <person name="Bret-Mestries E."/>
            <person name="Morien E."/>
            <person name="Nambeesan S."/>
            <person name="Nguyen T."/>
            <person name="Pegot-Espagnet P."/>
            <person name="Pouilly N."/>
            <person name="Raftis F."/>
            <person name="Sallet E."/>
            <person name="Schiex T."/>
            <person name="Thomas J."/>
            <person name="Vandecasteele C."/>
            <person name="Vares D."/>
            <person name="Vear F."/>
            <person name="Vautrin S."/>
            <person name="Crespi M."/>
            <person name="Mangin B."/>
            <person name="Burke J.M."/>
            <person name="Salse J."/>
            <person name="Munos S."/>
            <person name="Vincourt P."/>
            <person name="Rieseberg L.H."/>
            <person name="Langlade N.B."/>
        </authorList>
    </citation>
    <scope>NUCLEOTIDE SEQUENCE</scope>
    <source>
        <tissue evidence="4">Leaves</tissue>
    </source>
</reference>
<name>A0A9K3DNQ8_HELAN</name>
<reference evidence="4" key="2">
    <citation type="submission" date="2020-06" db="EMBL/GenBank/DDBJ databases">
        <title>Helianthus annuus Genome sequencing and assembly Release 2.</title>
        <authorList>
            <person name="Gouzy J."/>
            <person name="Langlade N."/>
            <person name="Munos S."/>
        </authorList>
    </citation>
    <scope>NUCLEOTIDE SEQUENCE</scope>
    <source>
        <tissue evidence="4">Leaves</tissue>
    </source>
</reference>
<sequence>MASKGKQVDNIVKFFVTNLPEGCTPWELRCSLAGFGDISGTYVARKRDKQGSRFGFVSFSGVRDCQELLKLLGGVKTGTFKLKFNVARFALEKTGIPAEKVGRDNQTGASSQFVNGANFKVRDVRSYREVVGSYGSGSGPGRQEEMQGVIEKTVVVPDRTGAFSYLFGLALVGKAKNLETLVDLDKLLRIAKVVVANIQFLGGLSMLISFHDEDSRKQFLDKKEVWSPWFTRLDPWSGQTLPFERVAWLKLCGIPLHLFESDIMSQVGGMFGKVLFVSKSFEEDRDLSTVRVGILVGLPSRINDVVVLKWKNRSFRILVEEDLEDWIPDCLSRDPESEVGVSPEFSPIFGMEVSGGGEFQEDQGSASKRGTEKSPGVLDPNPHADQLPVHGEKNACDVHINEEREENLLSGQESPLGFKKGGPDFCGNFTSGSGESVGWPKRRIILGLRGVRSKANSPGNRSPEERRPNKRTRSLMEDDNPGFGFVGFTSKLEQGFG</sequence>
<dbReference type="InterPro" id="IPR035979">
    <property type="entry name" value="RBD_domain_sf"/>
</dbReference>
<evidence type="ECO:0000313" key="4">
    <source>
        <dbReference type="EMBL" id="KAF5758701.1"/>
    </source>
</evidence>
<evidence type="ECO:0000256" key="1">
    <source>
        <dbReference type="PROSITE-ProRule" id="PRU00176"/>
    </source>
</evidence>
<dbReference type="Pfam" id="PF00076">
    <property type="entry name" value="RRM_1"/>
    <property type="match status" value="1"/>
</dbReference>